<keyword evidence="1" id="KW-0238">DNA-binding</keyword>
<dbReference type="PANTHER" id="PTHR30461">
    <property type="entry name" value="DNA-INVERTASE FROM LAMBDOID PROPHAGE"/>
    <property type="match status" value="1"/>
</dbReference>
<dbReference type="Pfam" id="PF00239">
    <property type="entry name" value="Resolvase"/>
    <property type="match status" value="1"/>
</dbReference>
<gene>
    <name evidence="4" type="ORF">PPEP_a4522</name>
</gene>
<dbReference type="Proteomes" id="UP000660708">
    <property type="component" value="Unassembled WGS sequence"/>
</dbReference>
<organism evidence="4 5">
    <name type="scientific">Pseudoalteromonas peptidolytica F12-50-A1</name>
    <dbReference type="NCBI Taxonomy" id="1315280"/>
    <lineage>
        <taxon>Bacteria</taxon>
        <taxon>Pseudomonadati</taxon>
        <taxon>Pseudomonadota</taxon>
        <taxon>Gammaproteobacteria</taxon>
        <taxon>Alteromonadales</taxon>
        <taxon>Pseudoalteromonadaceae</taxon>
        <taxon>Pseudoalteromonas</taxon>
    </lineage>
</organism>
<dbReference type="RefSeq" id="WP_147389431.1">
    <property type="nucleotide sequence ID" value="NZ_AQHF01000032.1"/>
</dbReference>
<dbReference type="EMBL" id="AQHF01000032">
    <property type="protein sequence ID" value="MBE0348245.1"/>
    <property type="molecule type" value="Genomic_DNA"/>
</dbReference>
<dbReference type="PANTHER" id="PTHR30461:SF2">
    <property type="entry name" value="SERINE RECOMBINASE PINE-RELATED"/>
    <property type="match status" value="1"/>
</dbReference>
<proteinExistence type="predicted"/>
<dbReference type="SMART" id="SM00857">
    <property type="entry name" value="Resolvase"/>
    <property type="match status" value="1"/>
</dbReference>
<feature type="domain" description="Resolvase/invertase-type recombinase catalytic" evidence="3">
    <location>
        <begin position="3"/>
        <end position="151"/>
    </location>
</feature>
<keyword evidence="5" id="KW-1185">Reference proteome</keyword>
<dbReference type="AlphaFoldDB" id="A0A8I0MYG8"/>
<accession>A0A8I0MYG8</accession>
<dbReference type="GO" id="GO:0003677">
    <property type="term" value="F:DNA binding"/>
    <property type="evidence" value="ECO:0007669"/>
    <property type="project" value="UniProtKB-KW"/>
</dbReference>
<dbReference type="GO" id="GO:0000150">
    <property type="term" value="F:DNA strand exchange activity"/>
    <property type="evidence" value="ECO:0007669"/>
    <property type="project" value="InterPro"/>
</dbReference>
<evidence type="ECO:0000313" key="5">
    <source>
        <dbReference type="Proteomes" id="UP000660708"/>
    </source>
</evidence>
<reference evidence="4 5" key="1">
    <citation type="submission" date="2015-06" db="EMBL/GenBank/DDBJ databases">
        <title>Genome sequence of Pseudoalteromonas peptidolytica.</title>
        <authorList>
            <person name="Xie B.-B."/>
            <person name="Rong J.-C."/>
            <person name="Qin Q.-L."/>
            <person name="Zhang Y.-Z."/>
        </authorList>
    </citation>
    <scope>NUCLEOTIDE SEQUENCE [LARGE SCALE GENOMIC DNA]</scope>
    <source>
        <strain evidence="4 5">F12-50-A1</strain>
    </source>
</reference>
<dbReference type="Gene3D" id="3.40.50.1390">
    <property type="entry name" value="Resolvase, N-terminal catalytic domain"/>
    <property type="match status" value="1"/>
</dbReference>
<evidence type="ECO:0000259" key="3">
    <source>
        <dbReference type="PROSITE" id="PS51736"/>
    </source>
</evidence>
<dbReference type="InterPro" id="IPR036162">
    <property type="entry name" value="Resolvase-like_N_sf"/>
</dbReference>
<name>A0A8I0MYG8_9GAMM</name>
<protein>
    <recommendedName>
        <fullName evidence="3">Resolvase/invertase-type recombinase catalytic domain-containing protein</fullName>
    </recommendedName>
</protein>
<dbReference type="PROSITE" id="PS51736">
    <property type="entry name" value="RECOMBINASES_3"/>
    <property type="match status" value="1"/>
</dbReference>
<sequence>MAKNYAYIRISDNNKQDAKGQRDRISKYADEKGLLVDKWLTYELSGSKTSKDERGLIELIEKLKKGDRVLVNDIERLGRDSISDILEVITRIINTGCEIHFCLSGDVLAPKHKNDLATFFITMGRAFAATEYSKERSLKAKAAAERRKLQNLPTGRPAGTIVKSKLDKHENAILFWLSQDVPKYEIANRQGVAASTLDKWLSRRDELICQARECGIYEKGMGLSEIKKALKHRLAG</sequence>
<evidence type="ECO:0000313" key="4">
    <source>
        <dbReference type="EMBL" id="MBE0348245.1"/>
    </source>
</evidence>
<comment type="caution">
    <text evidence="4">The sequence shown here is derived from an EMBL/GenBank/DDBJ whole genome shotgun (WGS) entry which is preliminary data.</text>
</comment>
<dbReference type="SUPFAM" id="SSF53041">
    <property type="entry name" value="Resolvase-like"/>
    <property type="match status" value="1"/>
</dbReference>
<dbReference type="InterPro" id="IPR006119">
    <property type="entry name" value="Resolv_N"/>
</dbReference>
<evidence type="ECO:0000256" key="1">
    <source>
        <dbReference type="ARBA" id="ARBA00023125"/>
    </source>
</evidence>
<evidence type="ECO:0000256" key="2">
    <source>
        <dbReference type="ARBA" id="ARBA00023172"/>
    </source>
</evidence>
<keyword evidence="2" id="KW-0233">DNA recombination</keyword>
<dbReference type="InterPro" id="IPR050639">
    <property type="entry name" value="SSR_resolvase"/>
</dbReference>